<dbReference type="Gene3D" id="3.30.460.20">
    <property type="entry name" value="CorA soluble domain-like"/>
    <property type="match status" value="1"/>
</dbReference>
<name>A0A1Y6LAU8_ZYMTR</name>
<feature type="region of interest" description="Disordered" evidence="11">
    <location>
        <begin position="946"/>
        <end position="989"/>
    </location>
</feature>
<feature type="region of interest" description="Disordered" evidence="11">
    <location>
        <begin position="1"/>
        <end position="26"/>
    </location>
</feature>
<dbReference type="GO" id="GO:0050897">
    <property type="term" value="F:cobalt ion binding"/>
    <property type="evidence" value="ECO:0007669"/>
    <property type="project" value="TreeGrafter"/>
</dbReference>
<evidence type="ECO:0000256" key="1">
    <source>
        <dbReference type="ARBA" id="ARBA00004173"/>
    </source>
</evidence>
<keyword evidence="10 12" id="KW-0472">Membrane</keyword>
<evidence type="ECO:0000313" key="13">
    <source>
        <dbReference type="EMBL" id="SMY21574.1"/>
    </source>
</evidence>
<dbReference type="Pfam" id="PF01544">
    <property type="entry name" value="CorA"/>
    <property type="match status" value="1"/>
</dbReference>
<dbReference type="Gene3D" id="1.25.40.10">
    <property type="entry name" value="Tetratricopeptide repeat domain"/>
    <property type="match status" value="1"/>
</dbReference>
<keyword evidence="8 12" id="KW-1133">Transmembrane helix</keyword>
<keyword evidence="5" id="KW-1003">Cell membrane</keyword>
<dbReference type="GO" id="GO:0015087">
    <property type="term" value="F:cobalt ion transmembrane transporter activity"/>
    <property type="evidence" value="ECO:0007669"/>
    <property type="project" value="TreeGrafter"/>
</dbReference>
<evidence type="ECO:0000256" key="4">
    <source>
        <dbReference type="ARBA" id="ARBA00022448"/>
    </source>
</evidence>
<gene>
    <name evidence="13" type="ORF">ZT1A5_G3012</name>
</gene>
<evidence type="ECO:0000256" key="9">
    <source>
        <dbReference type="ARBA" id="ARBA00023128"/>
    </source>
</evidence>
<evidence type="ECO:0000313" key="14">
    <source>
        <dbReference type="Proteomes" id="UP000215453"/>
    </source>
</evidence>
<dbReference type="SUPFAM" id="SSF144083">
    <property type="entry name" value="Magnesium transport protein CorA, transmembrane region"/>
    <property type="match status" value="1"/>
</dbReference>
<dbReference type="InterPro" id="IPR011990">
    <property type="entry name" value="TPR-like_helical_dom_sf"/>
</dbReference>
<keyword evidence="6 12" id="KW-0812">Transmembrane</keyword>
<organism evidence="13 14">
    <name type="scientific">Zymoseptoria tritici ST99CH_1A5</name>
    <dbReference type="NCBI Taxonomy" id="1276529"/>
    <lineage>
        <taxon>Eukaryota</taxon>
        <taxon>Fungi</taxon>
        <taxon>Dikarya</taxon>
        <taxon>Ascomycota</taxon>
        <taxon>Pezizomycotina</taxon>
        <taxon>Dothideomycetes</taxon>
        <taxon>Dothideomycetidae</taxon>
        <taxon>Mycosphaerellales</taxon>
        <taxon>Mycosphaerellaceae</taxon>
        <taxon>Zymoseptoria</taxon>
    </lineage>
</organism>
<dbReference type="InterPro" id="IPR024319">
    <property type="entry name" value="ATPase_expression_mit"/>
</dbReference>
<evidence type="ECO:0000256" key="8">
    <source>
        <dbReference type="ARBA" id="ARBA00022989"/>
    </source>
</evidence>
<evidence type="ECO:0000256" key="10">
    <source>
        <dbReference type="ARBA" id="ARBA00023136"/>
    </source>
</evidence>
<protein>
    <submittedName>
        <fullName evidence="13">Uncharacterized protein</fullName>
    </submittedName>
</protein>
<dbReference type="InterPro" id="IPR002523">
    <property type="entry name" value="MgTranspt_CorA/ZnTranspt_ZntB"/>
</dbReference>
<evidence type="ECO:0000256" key="12">
    <source>
        <dbReference type="SAM" id="Phobius"/>
    </source>
</evidence>
<dbReference type="InterPro" id="IPR045863">
    <property type="entry name" value="CorA_TM1_TM2"/>
</dbReference>
<dbReference type="GO" id="GO:0005886">
    <property type="term" value="C:plasma membrane"/>
    <property type="evidence" value="ECO:0007669"/>
    <property type="project" value="UniProtKB-SubCell"/>
</dbReference>
<dbReference type="Pfam" id="PF12921">
    <property type="entry name" value="ATP13"/>
    <property type="match status" value="1"/>
</dbReference>
<dbReference type="GO" id="GO:0005739">
    <property type="term" value="C:mitochondrion"/>
    <property type="evidence" value="ECO:0007669"/>
    <property type="project" value="UniProtKB-SubCell"/>
</dbReference>
<evidence type="ECO:0000256" key="6">
    <source>
        <dbReference type="ARBA" id="ARBA00022692"/>
    </source>
</evidence>
<keyword evidence="7" id="KW-0809">Transit peptide</keyword>
<feature type="transmembrane region" description="Helical" evidence="12">
    <location>
        <begin position="1058"/>
        <end position="1081"/>
    </location>
</feature>
<keyword evidence="9" id="KW-0496">Mitochondrion</keyword>
<reference evidence="13 14" key="1">
    <citation type="submission" date="2016-10" db="EMBL/GenBank/DDBJ databases">
        <authorList>
            <person name="Varghese N."/>
        </authorList>
    </citation>
    <scope>NUCLEOTIDE SEQUENCE [LARGE SCALE GENOMIC DNA]</scope>
</reference>
<dbReference type="GO" id="GO:0000287">
    <property type="term" value="F:magnesium ion binding"/>
    <property type="evidence" value="ECO:0007669"/>
    <property type="project" value="TreeGrafter"/>
</dbReference>
<comment type="similarity">
    <text evidence="3">Belongs to the CorA metal ion transporter (MIT) (TC 1.A.35) family.</text>
</comment>
<dbReference type="AlphaFoldDB" id="A0A1Y6LAU8"/>
<evidence type="ECO:0000256" key="11">
    <source>
        <dbReference type="SAM" id="MobiDB-lite"/>
    </source>
</evidence>
<dbReference type="PANTHER" id="PTHR46494">
    <property type="entry name" value="CORA FAMILY METAL ION TRANSPORTER (EUROFUNG)"/>
    <property type="match status" value="1"/>
</dbReference>
<evidence type="ECO:0000256" key="5">
    <source>
        <dbReference type="ARBA" id="ARBA00022475"/>
    </source>
</evidence>
<feature type="transmembrane region" description="Helical" evidence="12">
    <location>
        <begin position="1093"/>
        <end position="1117"/>
    </location>
</feature>
<comment type="subcellular location">
    <subcellularLocation>
        <location evidence="2">Cell membrane</location>
        <topology evidence="2">Multi-pass membrane protein</topology>
    </subcellularLocation>
    <subcellularLocation>
        <location evidence="1">Mitochondrion</location>
    </subcellularLocation>
</comment>
<dbReference type="PANTHER" id="PTHR46494:SF1">
    <property type="entry name" value="CORA FAMILY METAL ION TRANSPORTER (EUROFUNG)"/>
    <property type="match status" value="1"/>
</dbReference>
<dbReference type="Gene3D" id="1.20.58.340">
    <property type="entry name" value="Magnesium transport protein CorA, transmembrane region"/>
    <property type="match status" value="2"/>
</dbReference>
<sequence>MDGGSSALDNPKSSRQDRRRTADLKDSVRKEDLSAALLDRDADAVAQCLLTAIRLNDLDFVRDIPKTTFSEIIRCLDARHFVAELGNIHVDLSSVAASSMNVAPMREVAFEYASVLRQVLAIRRAAGTGGTLADSRTLLRCARDLGNRKMAELIWSNLISQRLTPDIQCYNYYMSATVWNGMHLAGFRQKVRVIPFFQMARKSGEYKDRRYKDYSVGENGVLESTMRIFNEMVARNIAADEESFRILIVAAAREGDMKTVKAILKRVWSIDVDIILASGDTPQTLPKPMPTNSPLYPQSTLLFTIAHAFGINNDVSAAIRLVDFVARHYRLQISKDVWGQLFEWTFVLSIRRHGTSTNDGSREGQITSDSVQKLWQTMTGPPYFVKPTMGMYNYMIKSLFLRQMSGRIADLLNDEVRGLYTQQRKQTRFLLSSLKHNIASKNKAMGFRRRRWELQDLVGQRNNFWIRRWIRLLLGSFTHTYRLINIKEQYARSLPRLLWNWRNLVPTNVRYETPTGMVQLEFRSEQELIDAGLANYASKMRIRKMLEPTARVVGESWTQRTPHLTRRLAEAAGVQPTRSNTVKTYHDAVHIMDSSQPGAEPGIDTHAEADKVPPHLAALKEACDINIIDFSDKDVRRVQADNESLASFLDMPRTEDLPCRWISVNGLSYDVIRVLGNKYDLHGLALEDLVHTHTRTKVDWYADHAFIVLTLQKLVRLHQHEGSGENCDCNDSLTEEDEDDIDAKFEERSRHSRKWWRWTKKKEPDTLPRYLDRNRDGKLDEFVTAHNGISDKSPLKAIRTLQRYESAQIPEHTAWMEKQSALTEEKLAVSVEQVSIFLLSDNMVISFFERSASDVEEPILERLDSPATMLRRSCDASLVVQAIIDAIVDLGVPIKDAYNMCRKELQIDAMTNPNTRTSRSLHIFGEEVDMLQNLFKPIVHLVNSLRDHNSEPSPIPAPVWTPSFEREPPKQESTTKPSKRDRQGVPATNRTISDFRRIAKARADTATSVTITPLAHTYFGDVLDHCITMISALEQMDASANNISTLIFNTVGARTNNFMMILAVVTVFFAPLTFISGYFGMNFSSGAGLAHPFAFFWVVAIPSLIAFMLLVFGFMLWDNIQDWLARRGLKAHWGRRARASRNRRQ</sequence>
<keyword evidence="4" id="KW-0813">Transport</keyword>
<feature type="compositionally biased region" description="Basic and acidic residues" evidence="11">
    <location>
        <begin position="12"/>
        <end position="26"/>
    </location>
</feature>
<accession>A0A1Y6LAU8</accession>
<dbReference type="InterPro" id="IPR045861">
    <property type="entry name" value="CorA_cytoplasmic_dom"/>
</dbReference>
<dbReference type="SUPFAM" id="SSF143865">
    <property type="entry name" value="CorA soluble domain-like"/>
    <property type="match status" value="1"/>
</dbReference>
<proteinExistence type="inferred from homology"/>
<evidence type="ECO:0000256" key="3">
    <source>
        <dbReference type="ARBA" id="ARBA00009765"/>
    </source>
</evidence>
<evidence type="ECO:0000256" key="2">
    <source>
        <dbReference type="ARBA" id="ARBA00004651"/>
    </source>
</evidence>
<dbReference type="GO" id="GO:0015095">
    <property type="term" value="F:magnesium ion transmembrane transporter activity"/>
    <property type="evidence" value="ECO:0007669"/>
    <property type="project" value="TreeGrafter"/>
</dbReference>
<evidence type="ECO:0000256" key="7">
    <source>
        <dbReference type="ARBA" id="ARBA00022946"/>
    </source>
</evidence>
<dbReference type="EMBL" id="LT882677">
    <property type="protein sequence ID" value="SMY21574.1"/>
    <property type="molecule type" value="Genomic_DNA"/>
</dbReference>
<dbReference type="Proteomes" id="UP000215453">
    <property type="component" value="Chromosome 2"/>
</dbReference>